<evidence type="ECO:0000259" key="1">
    <source>
        <dbReference type="PROSITE" id="PS50800"/>
    </source>
</evidence>
<name>A0A2B4SBT1_STYPI</name>
<evidence type="ECO:0000313" key="2">
    <source>
        <dbReference type="EMBL" id="PFX26549.1"/>
    </source>
</evidence>
<dbReference type="SUPFAM" id="SSF68906">
    <property type="entry name" value="SAP domain"/>
    <property type="match status" value="1"/>
</dbReference>
<dbReference type="Proteomes" id="UP000225706">
    <property type="component" value="Unassembled WGS sequence"/>
</dbReference>
<evidence type="ECO:0000313" key="3">
    <source>
        <dbReference type="Proteomes" id="UP000225706"/>
    </source>
</evidence>
<organism evidence="2 3">
    <name type="scientific">Stylophora pistillata</name>
    <name type="common">Smooth cauliflower coral</name>
    <dbReference type="NCBI Taxonomy" id="50429"/>
    <lineage>
        <taxon>Eukaryota</taxon>
        <taxon>Metazoa</taxon>
        <taxon>Cnidaria</taxon>
        <taxon>Anthozoa</taxon>
        <taxon>Hexacorallia</taxon>
        <taxon>Scleractinia</taxon>
        <taxon>Astrocoeniina</taxon>
        <taxon>Pocilloporidae</taxon>
        <taxon>Stylophora</taxon>
    </lineage>
</organism>
<dbReference type="OrthoDB" id="5983151at2759"/>
<accession>A0A2B4SBT1</accession>
<dbReference type="InterPro" id="IPR003034">
    <property type="entry name" value="SAP_dom"/>
</dbReference>
<keyword evidence="3" id="KW-1185">Reference proteome</keyword>
<gene>
    <name evidence="2" type="ORF">AWC38_SpisGene8794</name>
</gene>
<reference evidence="3" key="1">
    <citation type="journal article" date="2017" name="bioRxiv">
        <title>Comparative analysis of the genomes of Stylophora pistillata and Acropora digitifera provides evidence for extensive differences between species of corals.</title>
        <authorList>
            <person name="Voolstra C.R."/>
            <person name="Li Y."/>
            <person name="Liew Y.J."/>
            <person name="Baumgarten S."/>
            <person name="Zoccola D."/>
            <person name="Flot J.-F."/>
            <person name="Tambutte S."/>
            <person name="Allemand D."/>
            <person name="Aranda M."/>
        </authorList>
    </citation>
    <scope>NUCLEOTIDE SEQUENCE [LARGE SCALE GENOMIC DNA]</scope>
</reference>
<sequence length="127" mass="14028">MTELSVEKDNITSLLLNEDDIPGAKLTTPVEQCTINALKPWLSCRGRKVGGKREELVIRINDYIKNGLDKDLVDPDGGINIAKKRLSLGLAEEIDPEVDENFPTLGFSSGIPGVPMITNSNVWKYPY</sequence>
<dbReference type="InterPro" id="IPR036361">
    <property type="entry name" value="SAP_dom_sf"/>
</dbReference>
<dbReference type="PROSITE" id="PS50800">
    <property type="entry name" value="SAP"/>
    <property type="match status" value="1"/>
</dbReference>
<protein>
    <recommendedName>
        <fullName evidence="1">SAP domain-containing protein</fullName>
    </recommendedName>
</protein>
<dbReference type="EMBL" id="LSMT01000123">
    <property type="protein sequence ID" value="PFX26549.1"/>
    <property type="molecule type" value="Genomic_DNA"/>
</dbReference>
<comment type="caution">
    <text evidence="2">The sequence shown here is derived from an EMBL/GenBank/DDBJ whole genome shotgun (WGS) entry which is preliminary data.</text>
</comment>
<feature type="domain" description="SAP" evidence="1">
    <location>
        <begin position="30"/>
        <end position="64"/>
    </location>
</feature>
<dbReference type="AlphaFoldDB" id="A0A2B4SBT1"/>
<proteinExistence type="predicted"/>